<comment type="caution">
    <text evidence="1">The sequence shown here is derived from an EMBL/GenBank/DDBJ whole genome shotgun (WGS) entry which is preliminary data.</text>
</comment>
<reference evidence="1" key="1">
    <citation type="submission" date="2019-08" db="EMBL/GenBank/DDBJ databases">
        <authorList>
            <person name="Kucharzyk K."/>
            <person name="Murdoch R.W."/>
            <person name="Higgins S."/>
            <person name="Loffler F."/>
        </authorList>
    </citation>
    <scope>NUCLEOTIDE SEQUENCE</scope>
</reference>
<proteinExistence type="predicted"/>
<accession>A0A645EKS4</accession>
<dbReference type="AlphaFoldDB" id="A0A645EKS4"/>
<dbReference type="EMBL" id="VSSQ01047321">
    <property type="protein sequence ID" value="MPN01304.1"/>
    <property type="molecule type" value="Genomic_DNA"/>
</dbReference>
<organism evidence="1">
    <name type="scientific">bioreactor metagenome</name>
    <dbReference type="NCBI Taxonomy" id="1076179"/>
    <lineage>
        <taxon>unclassified sequences</taxon>
        <taxon>metagenomes</taxon>
        <taxon>ecological metagenomes</taxon>
    </lineage>
</organism>
<evidence type="ECO:0000313" key="1">
    <source>
        <dbReference type="EMBL" id="MPN01304.1"/>
    </source>
</evidence>
<gene>
    <name evidence="1" type="ORF">SDC9_148513</name>
</gene>
<name>A0A645EKS4_9ZZZZ</name>
<sequence>MDPQPKFLGYSTANYSLCHLSVVKRKLSFHKIFTQGGDTHQYRVNTFYCGDRLLFSIFHKNIFLYNLTEAGHVTRTPNLIKFGGVGDETLSFCRNNQKITLMCAVQRSYKPVKPIVNR</sequence>
<protein>
    <submittedName>
        <fullName evidence="1">Uncharacterized protein</fullName>
    </submittedName>
</protein>